<protein>
    <submittedName>
        <fullName evidence="1">Uncharacterized protein</fullName>
    </submittedName>
</protein>
<organism evidence="1 2">
    <name type="scientific">Rheinheimera nanhaiensis E407-8</name>
    <dbReference type="NCBI Taxonomy" id="562729"/>
    <lineage>
        <taxon>Bacteria</taxon>
        <taxon>Pseudomonadati</taxon>
        <taxon>Pseudomonadota</taxon>
        <taxon>Gammaproteobacteria</taxon>
        <taxon>Chromatiales</taxon>
        <taxon>Chromatiaceae</taxon>
        <taxon>Rheinheimera</taxon>
    </lineage>
</organism>
<proteinExistence type="predicted"/>
<name>I1E1V7_9GAMM</name>
<dbReference type="EMBL" id="BAFK01000024">
    <property type="protein sequence ID" value="GAB60285.1"/>
    <property type="molecule type" value="Genomic_DNA"/>
</dbReference>
<comment type="caution">
    <text evidence="1">The sequence shown here is derived from an EMBL/GenBank/DDBJ whole genome shotgun (WGS) entry which is preliminary data.</text>
</comment>
<accession>I1E1V7</accession>
<evidence type="ECO:0000313" key="2">
    <source>
        <dbReference type="Proteomes" id="UP000004374"/>
    </source>
</evidence>
<reference evidence="1 2" key="1">
    <citation type="journal article" date="2012" name="J. Bacteriol.">
        <title>Genome Sequence of the Protease-Producing Bacterium Rheinheimera nanhaiensis E407-8T, Isolated from Deep-Sea Sediment of the South China Sea.</title>
        <authorList>
            <person name="Zhang X.-Y."/>
            <person name="Zhang Y.-J."/>
            <person name="Qin Q.-L."/>
            <person name="Xie B.-B."/>
            <person name="Chen X.-L."/>
            <person name="Zhou B.-C."/>
            <person name="Zhang Y.-Z."/>
        </authorList>
    </citation>
    <scope>NUCLEOTIDE SEQUENCE [LARGE SCALE GENOMIC DNA]</scope>
    <source>
        <strain evidence="1 2">E407-8</strain>
    </source>
</reference>
<keyword evidence="2" id="KW-1185">Reference proteome</keyword>
<gene>
    <name evidence="1" type="ORF">RNAN_3307</name>
</gene>
<dbReference type="Proteomes" id="UP000004374">
    <property type="component" value="Unassembled WGS sequence"/>
</dbReference>
<sequence>MAARSARLLQVGQQAEQLAAQQLTAGLPVYLQLRLSQLLPSGQA</sequence>
<evidence type="ECO:0000313" key="1">
    <source>
        <dbReference type="EMBL" id="GAB60285.1"/>
    </source>
</evidence>
<dbReference type="AlphaFoldDB" id="I1E1V7"/>